<dbReference type="Proteomes" id="UP000324767">
    <property type="component" value="Unassembled WGS sequence"/>
</dbReference>
<organism evidence="1 2">
    <name type="scientific">Lasallia pustulata</name>
    <dbReference type="NCBI Taxonomy" id="136370"/>
    <lineage>
        <taxon>Eukaryota</taxon>
        <taxon>Fungi</taxon>
        <taxon>Dikarya</taxon>
        <taxon>Ascomycota</taxon>
        <taxon>Pezizomycotina</taxon>
        <taxon>Lecanoromycetes</taxon>
        <taxon>OSLEUM clade</taxon>
        <taxon>Umbilicariomycetidae</taxon>
        <taxon>Umbilicariales</taxon>
        <taxon>Umbilicariaceae</taxon>
        <taxon>Lasallia</taxon>
    </lineage>
</organism>
<dbReference type="AlphaFoldDB" id="A0A5M8Q473"/>
<protein>
    <submittedName>
        <fullName evidence="1">Uncharacterized protein</fullName>
    </submittedName>
</protein>
<dbReference type="EMBL" id="VXIT01000001">
    <property type="protein sequence ID" value="KAA6416177.1"/>
    <property type="molecule type" value="Genomic_DNA"/>
</dbReference>
<reference evidence="1 2" key="1">
    <citation type="submission" date="2019-09" db="EMBL/GenBank/DDBJ databases">
        <title>The hologenome of the rock-dwelling lichen Lasallia pustulata.</title>
        <authorList>
            <person name="Greshake Tzovaras B."/>
            <person name="Segers F."/>
            <person name="Bicker A."/>
            <person name="Dal Grande F."/>
            <person name="Otte J."/>
            <person name="Hankeln T."/>
            <person name="Schmitt I."/>
            <person name="Ebersberger I."/>
        </authorList>
    </citation>
    <scope>NUCLEOTIDE SEQUENCE [LARGE SCALE GENOMIC DNA]</scope>
    <source>
        <strain evidence="1">A1-1</strain>
    </source>
</reference>
<sequence length="124" mass="14010">MSMSYGHSEAGNYQRLSYPTGALVQSNRGHVIFPKALLDFSTDLRDVLGLIVIPGNLEWRGSKYKLLKEDDRLVYDQGPDALNQGIRHTVTSSLLTTSLFIPRQLEGATTKSGFKLQLVRRYYF</sequence>
<accession>A0A5M8Q473</accession>
<evidence type="ECO:0000313" key="1">
    <source>
        <dbReference type="EMBL" id="KAA6416177.1"/>
    </source>
</evidence>
<evidence type="ECO:0000313" key="2">
    <source>
        <dbReference type="Proteomes" id="UP000324767"/>
    </source>
</evidence>
<name>A0A5M8Q473_9LECA</name>
<proteinExistence type="predicted"/>
<comment type="caution">
    <text evidence="1">The sequence shown here is derived from an EMBL/GenBank/DDBJ whole genome shotgun (WGS) entry which is preliminary data.</text>
</comment>
<gene>
    <name evidence="1" type="ORF">FRX48_00897</name>
</gene>